<keyword evidence="7" id="KW-0805">Transcription regulation</keyword>
<evidence type="ECO:0000256" key="9">
    <source>
        <dbReference type="ARBA" id="ARBA00023163"/>
    </source>
</evidence>
<evidence type="ECO:0000256" key="6">
    <source>
        <dbReference type="ARBA" id="ARBA00022833"/>
    </source>
</evidence>
<keyword evidence="5 11" id="KW-0863">Zinc-finger</keyword>
<keyword evidence="6" id="KW-0862">Zinc</keyword>
<feature type="domain" description="C2H2-type" evidence="13">
    <location>
        <begin position="359"/>
        <end position="386"/>
    </location>
</feature>
<feature type="domain" description="C2H2-type" evidence="13">
    <location>
        <begin position="415"/>
        <end position="438"/>
    </location>
</feature>
<name>A0A3Q3B0S0_KRYMA</name>
<dbReference type="GeneID" id="108244272"/>
<dbReference type="SUPFAM" id="SSF57667">
    <property type="entry name" value="beta-beta-alpha zinc fingers"/>
    <property type="match status" value="2"/>
</dbReference>
<reference evidence="14" key="2">
    <citation type="submission" date="2025-09" db="UniProtKB">
        <authorList>
            <consortium name="Ensembl"/>
        </authorList>
    </citation>
    <scope>IDENTIFICATION</scope>
</reference>
<accession>A0A3Q3B0S0</accession>
<dbReference type="Proteomes" id="UP000264800">
    <property type="component" value="Unplaced"/>
</dbReference>
<dbReference type="PROSITE" id="PS50157">
    <property type="entry name" value="ZINC_FINGER_C2H2_2"/>
    <property type="match status" value="3"/>
</dbReference>
<evidence type="ECO:0000259" key="13">
    <source>
        <dbReference type="PROSITE" id="PS50157"/>
    </source>
</evidence>
<evidence type="ECO:0000256" key="12">
    <source>
        <dbReference type="SAM" id="MobiDB-lite"/>
    </source>
</evidence>
<feature type="domain" description="C2H2-type" evidence="13">
    <location>
        <begin position="387"/>
        <end position="414"/>
    </location>
</feature>
<dbReference type="GO" id="GO:0042802">
    <property type="term" value="F:identical protein binding"/>
    <property type="evidence" value="ECO:0007669"/>
    <property type="project" value="UniProtKB-ARBA"/>
</dbReference>
<keyword evidence="8" id="KW-0238">DNA-binding</keyword>
<proteinExistence type="inferred from homology"/>
<dbReference type="PANTHER" id="PTHR24394">
    <property type="entry name" value="ZINC FINGER PROTEIN"/>
    <property type="match status" value="1"/>
</dbReference>
<dbReference type="SMART" id="SM00355">
    <property type="entry name" value="ZnF_C2H2"/>
    <property type="match status" value="3"/>
</dbReference>
<feature type="region of interest" description="Disordered" evidence="12">
    <location>
        <begin position="73"/>
        <end position="190"/>
    </location>
</feature>
<evidence type="ECO:0000313" key="14">
    <source>
        <dbReference type="Ensembl" id="ENSKMAP00000023048.1"/>
    </source>
</evidence>
<keyword evidence="10" id="KW-0539">Nucleus</keyword>
<evidence type="ECO:0000256" key="11">
    <source>
        <dbReference type="PROSITE-ProRule" id="PRU00042"/>
    </source>
</evidence>
<dbReference type="RefSeq" id="XP_017285823.1">
    <property type="nucleotide sequence ID" value="XM_017430334.3"/>
</dbReference>
<dbReference type="PROSITE" id="PS00028">
    <property type="entry name" value="ZINC_FINGER_C2H2_1"/>
    <property type="match status" value="3"/>
</dbReference>
<dbReference type="GO" id="GO:0005634">
    <property type="term" value="C:nucleus"/>
    <property type="evidence" value="ECO:0007669"/>
    <property type="project" value="UniProtKB-SubCell"/>
</dbReference>
<comment type="similarity">
    <text evidence="2">Belongs to the krueppel C2H2-type zinc-finger protein family.</text>
</comment>
<keyword evidence="15" id="KW-1185">Reference proteome</keyword>
<evidence type="ECO:0000256" key="8">
    <source>
        <dbReference type="ARBA" id="ARBA00023125"/>
    </source>
</evidence>
<feature type="compositionally biased region" description="Basic and acidic residues" evidence="12">
    <location>
        <begin position="157"/>
        <end position="179"/>
    </location>
</feature>
<dbReference type="OrthoDB" id="8424040at2759"/>
<dbReference type="OMA" id="LHENSHR"/>
<keyword evidence="9" id="KW-0804">Transcription</keyword>
<sequence>MFAVRCLREFISERLTAAAEEIFTEFEKTIVRLEEEIDRQGRVLSVSWKPQLNLHRIDLPQHDVWKEKDRQLCDQEEPEHPQEESERLQMKAEQGEPCNKQDKEQLLAKQKTENEERNRREPEPNRDQPFCLNAPEAKLSQDQEGIGDEDCGSSGDEELKQNKKCPQTRDHSDRVDSPRLKRHKQTDTELPLHCVRNEEWNPILDQQEPECPQKEAELSQIKEEQEELCISQDEEEQLVLKQETDAFMITASYKERDQCQPEPNGVRIISQNSPDAENQDQEQGGSEDSGLSRNEKLKQNKRHSQTRDPSGDVGGPKLNRHTRTHTGEMWYTWAISGECISQSGDLTQHTRTPAGEKLFSCQTCGKHFNQNAHLIRHMRTHTGEKPYPCEICGKRFSQSSNLTIHMRTHTGEKPFSCQSCGKHFTNRRNLKLHENSHR</sequence>
<comment type="subcellular location">
    <subcellularLocation>
        <location evidence="1">Nucleus</location>
    </subcellularLocation>
</comment>
<evidence type="ECO:0000256" key="10">
    <source>
        <dbReference type="ARBA" id="ARBA00023242"/>
    </source>
</evidence>
<evidence type="ECO:0000256" key="2">
    <source>
        <dbReference type="ARBA" id="ARBA00006991"/>
    </source>
</evidence>
<dbReference type="Pfam" id="PF13465">
    <property type="entry name" value="zf-H2C2_2"/>
    <property type="match status" value="1"/>
</dbReference>
<evidence type="ECO:0000256" key="4">
    <source>
        <dbReference type="ARBA" id="ARBA00022737"/>
    </source>
</evidence>
<evidence type="ECO:0000313" key="15">
    <source>
        <dbReference type="Proteomes" id="UP000264800"/>
    </source>
</evidence>
<dbReference type="Pfam" id="PF00096">
    <property type="entry name" value="zf-C2H2"/>
    <property type="match status" value="1"/>
</dbReference>
<dbReference type="GeneTree" id="ENSGT01150000286977"/>
<dbReference type="InterPro" id="IPR036236">
    <property type="entry name" value="Znf_C2H2_sf"/>
</dbReference>
<feature type="region of interest" description="Disordered" evidence="12">
    <location>
        <begin position="254"/>
        <end position="322"/>
    </location>
</feature>
<protein>
    <submittedName>
        <fullName evidence="14">Zinc finger protein 37-like</fullName>
    </submittedName>
</protein>
<dbReference type="GO" id="GO:0008270">
    <property type="term" value="F:zinc ion binding"/>
    <property type="evidence" value="ECO:0007669"/>
    <property type="project" value="UniProtKB-KW"/>
</dbReference>
<dbReference type="GO" id="GO:0000981">
    <property type="term" value="F:DNA-binding transcription factor activity, RNA polymerase II-specific"/>
    <property type="evidence" value="ECO:0007669"/>
    <property type="project" value="TreeGrafter"/>
</dbReference>
<feature type="compositionally biased region" description="Polar residues" evidence="12">
    <location>
        <begin position="269"/>
        <end position="292"/>
    </location>
</feature>
<dbReference type="FunFam" id="3.30.160.60:FF:000512">
    <property type="entry name" value="zinc finger protein 197 isoform X1"/>
    <property type="match status" value="1"/>
</dbReference>
<dbReference type="GO" id="GO:0003677">
    <property type="term" value="F:DNA binding"/>
    <property type="evidence" value="ECO:0007669"/>
    <property type="project" value="UniProtKB-KW"/>
</dbReference>
<dbReference type="PANTHER" id="PTHR24394:SF44">
    <property type="entry name" value="ZINC FINGER PROTEIN 271-LIKE"/>
    <property type="match status" value="1"/>
</dbReference>
<evidence type="ECO:0000256" key="3">
    <source>
        <dbReference type="ARBA" id="ARBA00022723"/>
    </source>
</evidence>
<dbReference type="Ensembl" id="ENSKMAT00000023343.1">
    <property type="protein sequence ID" value="ENSKMAP00000023048.1"/>
    <property type="gene ID" value="ENSKMAG00000017102.1"/>
</dbReference>
<keyword evidence="3" id="KW-0479">Metal-binding</keyword>
<evidence type="ECO:0000256" key="7">
    <source>
        <dbReference type="ARBA" id="ARBA00023015"/>
    </source>
</evidence>
<evidence type="ECO:0000256" key="5">
    <source>
        <dbReference type="ARBA" id="ARBA00022771"/>
    </source>
</evidence>
<dbReference type="Gene3D" id="3.30.160.60">
    <property type="entry name" value="Classic Zinc Finger"/>
    <property type="match status" value="4"/>
</dbReference>
<organism evidence="14 15">
    <name type="scientific">Kryptolebias marmoratus</name>
    <name type="common">Mangrove killifish</name>
    <name type="synonym">Rivulus marmoratus</name>
    <dbReference type="NCBI Taxonomy" id="37003"/>
    <lineage>
        <taxon>Eukaryota</taxon>
        <taxon>Metazoa</taxon>
        <taxon>Chordata</taxon>
        <taxon>Craniata</taxon>
        <taxon>Vertebrata</taxon>
        <taxon>Euteleostomi</taxon>
        <taxon>Actinopterygii</taxon>
        <taxon>Neopterygii</taxon>
        <taxon>Teleostei</taxon>
        <taxon>Neoteleostei</taxon>
        <taxon>Acanthomorphata</taxon>
        <taxon>Ovalentaria</taxon>
        <taxon>Atherinomorphae</taxon>
        <taxon>Cyprinodontiformes</taxon>
        <taxon>Rivulidae</taxon>
        <taxon>Kryptolebias</taxon>
    </lineage>
</organism>
<dbReference type="InterPro" id="IPR013087">
    <property type="entry name" value="Znf_C2H2_type"/>
</dbReference>
<dbReference type="AlphaFoldDB" id="A0A3Q3B0S0"/>
<dbReference type="FunFam" id="3.30.160.60:FF:000446">
    <property type="entry name" value="Zinc finger protein"/>
    <property type="match status" value="1"/>
</dbReference>
<reference evidence="14" key="1">
    <citation type="submission" date="2025-08" db="UniProtKB">
        <authorList>
            <consortium name="Ensembl"/>
        </authorList>
    </citation>
    <scope>IDENTIFICATION</scope>
</reference>
<feature type="compositionally biased region" description="Basic and acidic residues" evidence="12">
    <location>
        <begin position="73"/>
        <end position="126"/>
    </location>
</feature>
<dbReference type="FunFam" id="3.30.160.60:FF:000508">
    <property type="entry name" value="Myeloid zinc finger 1"/>
    <property type="match status" value="1"/>
</dbReference>
<keyword evidence="4" id="KW-0677">Repeat</keyword>
<evidence type="ECO:0000256" key="1">
    <source>
        <dbReference type="ARBA" id="ARBA00004123"/>
    </source>
</evidence>